<dbReference type="PANTHER" id="PTHR45648">
    <property type="entry name" value="GDSL LIPASE/ACYLHYDROLASE FAMILY PROTEIN (AFU_ORTHOLOGUE AFUA_4G14700)"/>
    <property type="match status" value="1"/>
</dbReference>
<dbReference type="SUPFAM" id="SSF52266">
    <property type="entry name" value="SGNH hydrolase"/>
    <property type="match status" value="1"/>
</dbReference>
<organism evidence="3 4">
    <name type="scientific">Pleomassaria siparia CBS 279.74</name>
    <dbReference type="NCBI Taxonomy" id="1314801"/>
    <lineage>
        <taxon>Eukaryota</taxon>
        <taxon>Fungi</taxon>
        <taxon>Dikarya</taxon>
        <taxon>Ascomycota</taxon>
        <taxon>Pezizomycotina</taxon>
        <taxon>Dothideomycetes</taxon>
        <taxon>Pleosporomycetidae</taxon>
        <taxon>Pleosporales</taxon>
        <taxon>Pleomassariaceae</taxon>
        <taxon>Pleomassaria</taxon>
    </lineage>
</organism>
<evidence type="ECO:0000313" key="3">
    <source>
        <dbReference type="EMBL" id="KAF2707597.1"/>
    </source>
</evidence>
<reference evidence="3" key="1">
    <citation type="journal article" date="2020" name="Stud. Mycol.">
        <title>101 Dothideomycetes genomes: a test case for predicting lifestyles and emergence of pathogens.</title>
        <authorList>
            <person name="Haridas S."/>
            <person name="Albert R."/>
            <person name="Binder M."/>
            <person name="Bloem J."/>
            <person name="Labutti K."/>
            <person name="Salamov A."/>
            <person name="Andreopoulos B."/>
            <person name="Baker S."/>
            <person name="Barry K."/>
            <person name="Bills G."/>
            <person name="Bluhm B."/>
            <person name="Cannon C."/>
            <person name="Castanera R."/>
            <person name="Culley D."/>
            <person name="Daum C."/>
            <person name="Ezra D."/>
            <person name="Gonzalez J."/>
            <person name="Henrissat B."/>
            <person name="Kuo A."/>
            <person name="Liang C."/>
            <person name="Lipzen A."/>
            <person name="Lutzoni F."/>
            <person name="Magnuson J."/>
            <person name="Mondo S."/>
            <person name="Nolan M."/>
            <person name="Ohm R."/>
            <person name="Pangilinan J."/>
            <person name="Park H.-J."/>
            <person name="Ramirez L."/>
            <person name="Alfaro M."/>
            <person name="Sun H."/>
            <person name="Tritt A."/>
            <person name="Yoshinaga Y."/>
            <person name="Zwiers L.-H."/>
            <person name="Turgeon B."/>
            <person name="Goodwin S."/>
            <person name="Spatafora J."/>
            <person name="Crous P."/>
            <person name="Grigoriev I."/>
        </authorList>
    </citation>
    <scope>NUCLEOTIDE SEQUENCE</scope>
    <source>
        <strain evidence="3">CBS 279.74</strain>
    </source>
</reference>
<dbReference type="InterPro" id="IPR001087">
    <property type="entry name" value="GDSL"/>
</dbReference>
<feature type="signal peptide" evidence="2">
    <location>
        <begin position="1"/>
        <end position="22"/>
    </location>
</feature>
<dbReference type="InterPro" id="IPR051058">
    <property type="entry name" value="GDSL_Est/Lipase"/>
</dbReference>
<dbReference type="EMBL" id="MU005773">
    <property type="protein sequence ID" value="KAF2707597.1"/>
    <property type="molecule type" value="Genomic_DNA"/>
</dbReference>
<dbReference type="Proteomes" id="UP000799428">
    <property type="component" value="Unassembled WGS sequence"/>
</dbReference>
<dbReference type="Gene3D" id="3.40.50.1110">
    <property type="entry name" value="SGNH hydrolase"/>
    <property type="match status" value="1"/>
</dbReference>
<keyword evidence="2" id="KW-0732">Signal</keyword>
<protein>
    <submittedName>
        <fullName evidence="3">Carbohydrate esterase family 16 protein</fullName>
    </submittedName>
</protein>
<proteinExistence type="predicted"/>
<evidence type="ECO:0000313" key="4">
    <source>
        <dbReference type="Proteomes" id="UP000799428"/>
    </source>
</evidence>
<dbReference type="PANTHER" id="PTHR45648:SF22">
    <property type="entry name" value="GDSL LIPASE_ACYLHYDROLASE FAMILY PROTEIN (AFU_ORTHOLOGUE AFUA_4G14700)"/>
    <property type="match status" value="1"/>
</dbReference>
<feature type="chain" id="PRO_5026273134" evidence="2">
    <location>
        <begin position="23"/>
        <end position="306"/>
    </location>
</feature>
<keyword evidence="1" id="KW-0378">Hydrolase</keyword>
<sequence>MVSSTHFLSLAACMFFASTVQGVAVRSSSSSSSVATARAASPGTKHLMIFGDSYSCDGFWAGSTTPSSALPLGVSLPGTTTSGGLNWVGRTATELNTSLVLAYDYAEYGATTDEDLVRGATDDVTDQVQMFMTHTASGGEWTADDTMAIVWIGINDVGNSMWDGFATPIEKIMDQYLAQLKILYDAGIRYFTLFTIPPFDQAPVMSGSTTAAMDSLRANITAYNNDLVTRMATFKAANPGVTGTVFNTSASFWAALDSPSKYGAADATCANADGTTCLWYDNYHPGQAIQKLVAENFVEALTGTFF</sequence>
<dbReference type="AlphaFoldDB" id="A0A6G1K5E8"/>
<accession>A0A6G1K5E8</accession>
<name>A0A6G1K5E8_9PLEO</name>
<dbReference type="InterPro" id="IPR036514">
    <property type="entry name" value="SGNH_hydro_sf"/>
</dbReference>
<dbReference type="OrthoDB" id="1600564at2759"/>
<dbReference type="GO" id="GO:0016788">
    <property type="term" value="F:hydrolase activity, acting on ester bonds"/>
    <property type="evidence" value="ECO:0007669"/>
    <property type="project" value="InterPro"/>
</dbReference>
<dbReference type="CDD" id="cd01846">
    <property type="entry name" value="fatty_acyltransferase_like"/>
    <property type="match status" value="1"/>
</dbReference>
<evidence type="ECO:0000256" key="2">
    <source>
        <dbReference type="SAM" id="SignalP"/>
    </source>
</evidence>
<dbReference type="Pfam" id="PF00657">
    <property type="entry name" value="Lipase_GDSL"/>
    <property type="match status" value="1"/>
</dbReference>
<evidence type="ECO:0000256" key="1">
    <source>
        <dbReference type="ARBA" id="ARBA00022801"/>
    </source>
</evidence>
<keyword evidence="4" id="KW-1185">Reference proteome</keyword>
<gene>
    <name evidence="3" type="ORF">K504DRAFT_446721</name>
</gene>